<dbReference type="RefSeq" id="WP_245701883.1">
    <property type="nucleotide sequence ID" value="NZ_FNBW01000001.1"/>
</dbReference>
<dbReference type="Proteomes" id="UP000198615">
    <property type="component" value="Unassembled WGS sequence"/>
</dbReference>
<evidence type="ECO:0000313" key="5">
    <source>
        <dbReference type="Proteomes" id="UP000198615"/>
    </source>
</evidence>
<keyword evidence="5" id="KW-1185">Reference proteome</keyword>
<proteinExistence type="inferred from homology"/>
<evidence type="ECO:0000256" key="2">
    <source>
        <dbReference type="ARBA" id="ARBA00006436"/>
    </source>
</evidence>
<reference evidence="4 5" key="1">
    <citation type="submission" date="2016-10" db="EMBL/GenBank/DDBJ databases">
        <authorList>
            <person name="Varghese N."/>
            <person name="Submissions S."/>
        </authorList>
    </citation>
    <scope>NUCLEOTIDE SEQUENCE [LARGE SCALE GENOMIC DNA]</scope>
    <source>
        <strain evidence="4 5">DSM 18839</strain>
    </source>
</reference>
<accession>A0A8G2F1A0</accession>
<dbReference type="InterPro" id="IPR021150">
    <property type="entry name" value="Ubiq_cyt_c_chap"/>
</dbReference>
<gene>
    <name evidence="4" type="ORF">SAMN05660686_00281</name>
</gene>
<organism evidence="4 5">
    <name type="scientific">Thalassobaculum litoreum DSM 18839</name>
    <dbReference type="NCBI Taxonomy" id="1123362"/>
    <lineage>
        <taxon>Bacteria</taxon>
        <taxon>Pseudomonadati</taxon>
        <taxon>Pseudomonadota</taxon>
        <taxon>Alphaproteobacteria</taxon>
        <taxon>Rhodospirillales</taxon>
        <taxon>Thalassobaculaceae</taxon>
        <taxon>Thalassobaculum</taxon>
    </lineage>
</organism>
<dbReference type="Pfam" id="PF03981">
    <property type="entry name" value="Ubiq_cyt_C_chap"/>
    <property type="match status" value="1"/>
</dbReference>
<dbReference type="EMBL" id="FNBW01000001">
    <property type="protein sequence ID" value="SDF10708.1"/>
    <property type="molecule type" value="Genomic_DNA"/>
</dbReference>
<name>A0A8G2F1A0_9PROT</name>
<protein>
    <submittedName>
        <fullName evidence="4">Cytochrome b pre-mRNA-processing protein 3</fullName>
    </submittedName>
</protein>
<sequence>MPAFYAEFGVADHLEGRFDLLVLHLHLVLRRLSAADRPAARKMAQALFDTFFHDMDRTLRAIGVGDMSVGKKVKDMVRAYYGRCAAYEEALAGDGDLTAAIARNVYQRAEQGAEDAPQASALAAYVGRAREGIDAMPIEELMRGVVRFPAVTASAPEEIR</sequence>
<dbReference type="InterPro" id="IPR007129">
    <property type="entry name" value="Ubiqinol_cyt_c_chaperone_CPB3"/>
</dbReference>
<comment type="similarity">
    <text evidence="1">Belongs to the CBP3 family.</text>
</comment>
<comment type="caution">
    <text evidence="4">The sequence shown here is derived from an EMBL/GenBank/DDBJ whole genome shotgun (WGS) entry which is preliminary data.</text>
</comment>
<evidence type="ECO:0000313" key="4">
    <source>
        <dbReference type="EMBL" id="SDF10708.1"/>
    </source>
</evidence>
<dbReference type="PANTHER" id="PTHR12184:SF1">
    <property type="entry name" value="UBIQUINOL-CYTOCHROME-C REDUCTASE COMPLEX ASSEMBLY FACTOR 1"/>
    <property type="match status" value="1"/>
</dbReference>
<dbReference type="PANTHER" id="PTHR12184">
    <property type="entry name" value="UBIQUINOL-CYTOCHROME C REDUCTASE COMPLEX ASSEMBLY FACTOR 1 FAMILY MEMBER"/>
    <property type="match status" value="1"/>
</dbReference>
<comment type="similarity">
    <text evidence="2">Belongs to the UPF0174 family.</text>
</comment>
<evidence type="ECO:0000259" key="3">
    <source>
        <dbReference type="Pfam" id="PF03981"/>
    </source>
</evidence>
<feature type="domain" description="Ubiquinol-cytochrome c chaperone" evidence="3">
    <location>
        <begin position="7"/>
        <end position="148"/>
    </location>
</feature>
<evidence type="ECO:0000256" key="1">
    <source>
        <dbReference type="ARBA" id="ARBA00006407"/>
    </source>
</evidence>
<dbReference type="AlphaFoldDB" id="A0A8G2F1A0"/>